<gene>
    <name evidence="5" type="primary">mdtN</name>
    <name evidence="5" type="ORF">K8U84_05570</name>
</gene>
<dbReference type="Pfam" id="PF25963">
    <property type="entry name" value="Beta-barrel_AAEA"/>
    <property type="match status" value="1"/>
</dbReference>
<dbReference type="EMBL" id="DYTQ01000064">
    <property type="protein sequence ID" value="HJH24008.1"/>
    <property type="molecule type" value="Genomic_DNA"/>
</dbReference>
<dbReference type="PRINTS" id="PR01490">
    <property type="entry name" value="RTXTOXIND"/>
</dbReference>
<evidence type="ECO:0000313" key="5">
    <source>
        <dbReference type="EMBL" id="HJH24008.1"/>
    </source>
</evidence>
<evidence type="ECO:0000259" key="3">
    <source>
        <dbReference type="Pfam" id="PF25917"/>
    </source>
</evidence>
<dbReference type="Proteomes" id="UP000700248">
    <property type="component" value="Unassembled WGS sequence"/>
</dbReference>
<dbReference type="InterPro" id="IPR058625">
    <property type="entry name" value="MdtA-like_BSH"/>
</dbReference>
<evidence type="ECO:0000256" key="1">
    <source>
        <dbReference type="SAM" id="Coils"/>
    </source>
</evidence>
<dbReference type="Gene3D" id="1.10.287.470">
    <property type="entry name" value="Helix hairpin bin"/>
    <property type="match status" value="1"/>
</dbReference>
<organism evidence="5 6">
    <name type="scientific">Paenalcaligenes hominis</name>
    <dbReference type="NCBI Taxonomy" id="643674"/>
    <lineage>
        <taxon>Bacteria</taxon>
        <taxon>Pseudomonadati</taxon>
        <taxon>Pseudomonadota</taxon>
        <taxon>Betaproteobacteria</taxon>
        <taxon>Burkholderiales</taxon>
        <taxon>Alcaligenaceae</taxon>
        <taxon>Paenalcaligenes</taxon>
    </lineage>
</organism>
<dbReference type="InterPro" id="IPR050393">
    <property type="entry name" value="MFP_Efflux_Pump"/>
</dbReference>
<evidence type="ECO:0000259" key="4">
    <source>
        <dbReference type="Pfam" id="PF25963"/>
    </source>
</evidence>
<keyword evidence="2" id="KW-1133">Transmembrane helix</keyword>
<feature type="domain" description="p-hydroxybenzoic acid efflux pump subunit AaeA-like beta-barrel" evidence="4">
    <location>
        <begin position="254"/>
        <end position="352"/>
    </location>
</feature>
<accession>A0A9D2VFG9</accession>
<evidence type="ECO:0000313" key="6">
    <source>
        <dbReference type="Proteomes" id="UP000700248"/>
    </source>
</evidence>
<evidence type="ECO:0000256" key="2">
    <source>
        <dbReference type="SAM" id="Phobius"/>
    </source>
</evidence>
<comment type="caution">
    <text evidence="5">The sequence shown here is derived from an EMBL/GenBank/DDBJ whole genome shotgun (WGS) entry which is preliminary data.</text>
</comment>
<dbReference type="PANTHER" id="PTHR30367">
    <property type="entry name" value="P-HYDROXYBENZOIC ACID EFFLUX PUMP SUBUNIT AAEA-RELATED"/>
    <property type="match status" value="1"/>
</dbReference>
<dbReference type="RefSeq" id="WP_276830713.1">
    <property type="nucleotide sequence ID" value="NZ_DYTQ01000064.1"/>
</dbReference>
<name>A0A9D2VFG9_9BURK</name>
<dbReference type="SUPFAM" id="SSF111369">
    <property type="entry name" value="HlyD-like secretion proteins"/>
    <property type="match status" value="2"/>
</dbReference>
<keyword evidence="2" id="KW-0472">Membrane</keyword>
<dbReference type="Gene3D" id="2.40.30.170">
    <property type="match status" value="1"/>
</dbReference>
<protein>
    <submittedName>
        <fullName evidence="5">Multidrug transporter subunit MdtN</fullName>
    </submittedName>
</protein>
<dbReference type="Pfam" id="PF25917">
    <property type="entry name" value="BSH_RND"/>
    <property type="match status" value="1"/>
</dbReference>
<feature type="coiled-coil region" evidence="1">
    <location>
        <begin position="97"/>
        <end position="197"/>
    </location>
</feature>
<dbReference type="InterPro" id="IPR058634">
    <property type="entry name" value="AaeA-lik-b-barrel"/>
</dbReference>
<dbReference type="PANTHER" id="PTHR30367:SF1">
    <property type="entry name" value="MULTIDRUG RESISTANCE PROTEIN MDTN"/>
    <property type="match status" value="1"/>
</dbReference>
<reference evidence="5" key="2">
    <citation type="submission" date="2021-09" db="EMBL/GenBank/DDBJ databases">
        <authorList>
            <person name="Gilroy R."/>
        </authorList>
    </citation>
    <scope>NUCLEOTIDE SEQUENCE</scope>
    <source>
        <strain evidence="5">CHK175-13533</strain>
    </source>
</reference>
<keyword evidence="1" id="KW-0175">Coiled coil</keyword>
<feature type="transmembrane region" description="Helical" evidence="2">
    <location>
        <begin position="20"/>
        <end position="39"/>
    </location>
</feature>
<dbReference type="Gene3D" id="2.40.50.100">
    <property type="match status" value="1"/>
</dbReference>
<dbReference type="NCBIfam" id="NF007785">
    <property type="entry name" value="PRK10476.1"/>
    <property type="match status" value="1"/>
</dbReference>
<keyword evidence="2" id="KW-0812">Transmembrane</keyword>
<feature type="domain" description="Multidrug resistance protein MdtA-like barrel-sandwich hybrid" evidence="3">
    <location>
        <begin position="58"/>
        <end position="237"/>
    </location>
</feature>
<sequence length="358" mass="39552">MTDTDLTQAPHAAQSKKTLALVLVVVVLMVVAVLAYINWQKTHLNPMSEDATITTEGVQIVSAVPGRINELLIEEGQYVEKGQLLLTLDPEVYELRVAQAKAELALAEALLDSKQRVVLAQSHNATITNEQIDRAQANLALAKQTQARLATLAPKGYVPKQQLDEATTVRRDAEISLRQALEQADAAQALVDNTDAELAMVEMRKAGLAMAERALRDTRLYAPHSGRVVGLNMMTGEHLMPEMSVFTLLSTEHWYAAAMYKENTLSTIQPGQCADVYVMSNPQVRIQGKVQSIGWGVTAIDMIELPRQVPYVQKSMNWVRVAQRFPVRIQLEMTPELEPYVRKGVSATTIIHSGSQCE</sequence>
<dbReference type="AlphaFoldDB" id="A0A9D2VFG9"/>
<reference evidence="5" key="1">
    <citation type="journal article" date="2021" name="PeerJ">
        <title>Extensive microbial diversity within the chicken gut microbiome revealed by metagenomics and culture.</title>
        <authorList>
            <person name="Gilroy R."/>
            <person name="Ravi A."/>
            <person name="Getino M."/>
            <person name="Pursley I."/>
            <person name="Horton D.L."/>
            <person name="Alikhan N.F."/>
            <person name="Baker D."/>
            <person name="Gharbi K."/>
            <person name="Hall N."/>
            <person name="Watson M."/>
            <person name="Adriaenssens E.M."/>
            <person name="Foster-Nyarko E."/>
            <person name="Jarju S."/>
            <person name="Secka A."/>
            <person name="Antonio M."/>
            <person name="Oren A."/>
            <person name="Chaudhuri R.R."/>
            <person name="La Ragione R."/>
            <person name="Hildebrand F."/>
            <person name="Pallen M.J."/>
        </authorList>
    </citation>
    <scope>NUCLEOTIDE SEQUENCE</scope>
    <source>
        <strain evidence="5">CHK175-13533</strain>
    </source>
</reference>
<proteinExistence type="predicted"/>